<proteinExistence type="predicted"/>
<evidence type="ECO:0000256" key="1">
    <source>
        <dbReference type="SAM" id="Phobius"/>
    </source>
</evidence>
<dbReference type="OrthoDB" id="641593at2759"/>
<evidence type="ECO:0000313" key="3">
    <source>
        <dbReference type="Proteomes" id="UP000652761"/>
    </source>
</evidence>
<protein>
    <submittedName>
        <fullName evidence="2">Uncharacterized protein</fullName>
    </submittedName>
</protein>
<dbReference type="AlphaFoldDB" id="A0A843WPC7"/>
<keyword evidence="1" id="KW-0472">Membrane</keyword>
<evidence type="ECO:0000313" key="2">
    <source>
        <dbReference type="EMBL" id="MQM09727.1"/>
    </source>
</evidence>
<keyword evidence="1" id="KW-1133">Transmembrane helix</keyword>
<sequence length="237" mass="26635">MCEQILVFFLFDMTNTRRSKILDFFFLLFPWPLRAAGLIGFGALRRWGTMLSLSHSLMERVANARAERGDLSGAARARAMANKLQLLGGGGGGIWSMFWGYGRNYAWREGFSLDNARSAAEIYRVASKLVSALQEMGQKRSDAERARWVARNYTKVLSAANTILRRLAQAFSRSGALREAVLMFQKEVAEGELLWDCLQVGAEDLEGLLHIARDLFFAYSTASSASPAREYELRCRL</sequence>
<dbReference type="EMBL" id="NMUH01004458">
    <property type="protein sequence ID" value="MQM09727.1"/>
    <property type="molecule type" value="Genomic_DNA"/>
</dbReference>
<name>A0A843WPC7_COLES</name>
<comment type="caution">
    <text evidence="2">The sequence shown here is derived from an EMBL/GenBank/DDBJ whole genome shotgun (WGS) entry which is preliminary data.</text>
</comment>
<keyword evidence="3" id="KW-1185">Reference proteome</keyword>
<gene>
    <name evidence="2" type="ORF">Taro_042607</name>
</gene>
<dbReference type="PANTHER" id="PTHR36806">
    <property type="entry name" value="ADENINE PHOSPHORIBOSYLTRANSFERASE"/>
    <property type="match status" value="1"/>
</dbReference>
<dbReference type="Proteomes" id="UP000652761">
    <property type="component" value="Unassembled WGS sequence"/>
</dbReference>
<reference evidence="2" key="1">
    <citation type="submission" date="2017-07" db="EMBL/GenBank/DDBJ databases">
        <title>Taro Niue Genome Assembly and Annotation.</title>
        <authorList>
            <person name="Atibalentja N."/>
            <person name="Keating K."/>
            <person name="Fields C.J."/>
        </authorList>
    </citation>
    <scope>NUCLEOTIDE SEQUENCE</scope>
    <source>
        <strain evidence="2">Niue_2</strain>
        <tissue evidence="2">Leaf</tissue>
    </source>
</reference>
<keyword evidence="1" id="KW-0812">Transmembrane</keyword>
<organism evidence="2 3">
    <name type="scientific">Colocasia esculenta</name>
    <name type="common">Wild taro</name>
    <name type="synonym">Arum esculentum</name>
    <dbReference type="NCBI Taxonomy" id="4460"/>
    <lineage>
        <taxon>Eukaryota</taxon>
        <taxon>Viridiplantae</taxon>
        <taxon>Streptophyta</taxon>
        <taxon>Embryophyta</taxon>
        <taxon>Tracheophyta</taxon>
        <taxon>Spermatophyta</taxon>
        <taxon>Magnoliopsida</taxon>
        <taxon>Liliopsida</taxon>
        <taxon>Araceae</taxon>
        <taxon>Aroideae</taxon>
        <taxon>Colocasieae</taxon>
        <taxon>Colocasia</taxon>
    </lineage>
</organism>
<accession>A0A843WPC7</accession>
<feature type="transmembrane region" description="Helical" evidence="1">
    <location>
        <begin position="24"/>
        <end position="44"/>
    </location>
</feature>